<proteinExistence type="predicted"/>
<protein>
    <recommendedName>
        <fullName evidence="2">R13L1/DRL21-like LRR repeat region domain-containing protein</fullName>
    </recommendedName>
</protein>
<organism evidence="3 4">
    <name type="scientific">Spinacia oleracea</name>
    <name type="common">Spinach</name>
    <dbReference type="NCBI Taxonomy" id="3562"/>
    <lineage>
        <taxon>Eukaryota</taxon>
        <taxon>Viridiplantae</taxon>
        <taxon>Streptophyta</taxon>
        <taxon>Embryophyta</taxon>
        <taxon>Tracheophyta</taxon>
        <taxon>Spermatophyta</taxon>
        <taxon>Magnoliopsida</taxon>
        <taxon>eudicotyledons</taxon>
        <taxon>Gunneridae</taxon>
        <taxon>Pentapetalae</taxon>
        <taxon>Caryophyllales</taxon>
        <taxon>Chenopodiaceae</taxon>
        <taxon>Chenopodioideae</taxon>
        <taxon>Anserineae</taxon>
        <taxon>Spinacia</taxon>
    </lineage>
</organism>
<feature type="compositionally biased region" description="Polar residues" evidence="1">
    <location>
        <begin position="182"/>
        <end position="192"/>
    </location>
</feature>
<name>A0ABM3QPW8_SPIOL</name>
<sequence length="192" mass="21686">LTCLHTLPKFVVDAASSSWKQWFNQLKELKDIKCLKGKLCVNIRFPKNAPKVEEGCTTEGAYLKSKEHLNHITIKFDGRKDNDEEEKRLIEEQVFRSCSSSLQQLEIDHCQNLTSFIFGGLEHLTALVLLRIDTCPNMRLLEQERGRHAMEIPPSIPHLLGIIKSPTTGGTSPMDTLLGCPTNPSNSEMQRT</sequence>
<feature type="region of interest" description="Disordered" evidence="1">
    <location>
        <begin position="170"/>
        <end position="192"/>
    </location>
</feature>
<dbReference type="GeneID" id="130459089"/>
<feature type="domain" description="R13L1/DRL21-like LRR repeat region" evidence="2">
    <location>
        <begin position="26"/>
        <end position="141"/>
    </location>
</feature>
<evidence type="ECO:0000259" key="2">
    <source>
        <dbReference type="Pfam" id="PF25019"/>
    </source>
</evidence>
<reference evidence="4" key="2">
    <citation type="submission" date="2025-08" db="UniProtKB">
        <authorList>
            <consortium name="RefSeq"/>
        </authorList>
    </citation>
    <scope>IDENTIFICATION</scope>
    <source>
        <tissue evidence="4">Leaf</tissue>
    </source>
</reference>
<dbReference type="RefSeq" id="XP_056685394.1">
    <property type="nucleotide sequence ID" value="XM_056829416.1"/>
</dbReference>
<evidence type="ECO:0000313" key="4">
    <source>
        <dbReference type="RefSeq" id="XP_056685394.1"/>
    </source>
</evidence>
<evidence type="ECO:0000256" key="1">
    <source>
        <dbReference type="SAM" id="MobiDB-lite"/>
    </source>
</evidence>
<keyword evidence="3" id="KW-1185">Reference proteome</keyword>
<feature type="non-terminal residue" evidence="4">
    <location>
        <position position="1"/>
    </location>
</feature>
<dbReference type="InterPro" id="IPR056789">
    <property type="entry name" value="LRR_R13L1-DRL21"/>
</dbReference>
<accession>A0ABM3QPW8</accession>
<dbReference type="Proteomes" id="UP000813463">
    <property type="component" value="Chromosome 5"/>
</dbReference>
<evidence type="ECO:0000313" key="3">
    <source>
        <dbReference type="Proteomes" id="UP000813463"/>
    </source>
</evidence>
<gene>
    <name evidence="4" type="primary">LOC130459089</name>
</gene>
<reference evidence="3" key="1">
    <citation type="journal article" date="2021" name="Nat. Commun.">
        <title>Genomic analyses provide insights into spinach domestication and the genetic basis of agronomic traits.</title>
        <authorList>
            <person name="Cai X."/>
            <person name="Sun X."/>
            <person name="Xu C."/>
            <person name="Sun H."/>
            <person name="Wang X."/>
            <person name="Ge C."/>
            <person name="Zhang Z."/>
            <person name="Wang Q."/>
            <person name="Fei Z."/>
            <person name="Jiao C."/>
            <person name="Wang Q."/>
        </authorList>
    </citation>
    <scope>NUCLEOTIDE SEQUENCE [LARGE SCALE GENOMIC DNA]</scope>
    <source>
        <strain evidence="3">cv. Varoflay</strain>
    </source>
</reference>
<dbReference type="Pfam" id="PF25019">
    <property type="entry name" value="LRR_R13L1-DRL21"/>
    <property type="match status" value="1"/>
</dbReference>